<accession>A0A853AA44</accession>
<feature type="domain" description="DUF397" evidence="1">
    <location>
        <begin position="17"/>
        <end position="69"/>
    </location>
</feature>
<dbReference type="Pfam" id="PF04149">
    <property type="entry name" value="DUF397"/>
    <property type="match status" value="1"/>
</dbReference>
<dbReference type="RefSeq" id="WP_179815808.1">
    <property type="nucleotide sequence ID" value="NZ_JACBZD010000001.1"/>
</dbReference>
<comment type="caution">
    <text evidence="2">The sequence shown here is derived from an EMBL/GenBank/DDBJ whole genome shotgun (WGS) entry which is preliminary data.</text>
</comment>
<protein>
    <recommendedName>
        <fullName evidence="1">DUF397 domain-containing protein</fullName>
    </recommendedName>
</protein>
<dbReference type="AlphaFoldDB" id="A0A853AA44"/>
<reference evidence="2 3" key="1">
    <citation type="submission" date="2020-07" db="EMBL/GenBank/DDBJ databases">
        <title>Sequencing the genomes of 1000 actinobacteria strains.</title>
        <authorList>
            <person name="Klenk H.-P."/>
        </authorList>
    </citation>
    <scope>NUCLEOTIDE SEQUENCE [LARGE SCALE GENOMIC DNA]</scope>
    <source>
        <strain evidence="2 3">DSM 42178</strain>
    </source>
</reference>
<evidence type="ECO:0000259" key="1">
    <source>
        <dbReference type="Pfam" id="PF04149"/>
    </source>
</evidence>
<dbReference type="EMBL" id="JACBZD010000001">
    <property type="protein sequence ID" value="NYI07388.1"/>
    <property type="molecule type" value="Genomic_DNA"/>
</dbReference>
<evidence type="ECO:0000313" key="2">
    <source>
        <dbReference type="EMBL" id="NYI07388.1"/>
    </source>
</evidence>
<evidence type="ECO:0000313" key="3">
    <source>
        <dbReference type="Proteomes" id="UP000567795"/>
    </source>
</evidence>
<sequence length="77" mass="8154">MASIYNGMPAGLLTDVEWCKSSLSNSQGNCVEFAKVSADEIAIRNSRDPLGPALVYTRAEIVALIGGARAGDFDHLV</sequence>
<dbReference type="Proteomes" id="UP000567795">
    <property type="component" value="Unassembled WGS sequence"/>
</dbReference>
<keyword evidence="3" id="KW-1185">Reference proteome</keyword>
<organism evidence="2 3">
    <name type="scientific">Allostreptomyces psammosilenae</name>
    <dbReference type="NCBI Taxonomy" id="1892865"/>
    <lineage>
        <taxon>Bacteria</taxon>
        <taxon>Bacillati</taxon>
        <taxon>Actinomycetota</taxon>
        <taxon>Actinomycetes</taxon>
        <taxon>Kitasatosporales</taxon>
        <taxon>Streptomycetaceae</taxon>
        <taxon>Allostreptomyces</taxon>
    </lineage>
</organism>
<gene>
    <name evidence="2" type="ORF">FHU37_004331</name>
</gene>
<dbReference type="InterPro" id="IPR007278">
    <property type="entry name" value="DUF397"/>
</dbReference>
<proteinExistence type="predicted"/>
<name>A0A853AA44_9ACTN</name>